<dbReference type="AlphaFoldDB" id="G4ZEW5"/>
<reference evidence="2 3" key="1">
    <citation type="journal article" date="2006" name="Science">
        <title>Phytophthora genome sequences uncover evolutionary origins and mechanisms of pathogenesis.</title>
        <authorList>
            <person name="Tyler B.M."/>
            <person name="Tripathy S."/>
            <person name="Zhang X."/>
            <person name="Dehal P."/>
            <person name="Jiang R.H."/>
            <person name="Aerts A."/>
            <person name="Arredondo F.D."/>
            <person name="Baxter L."/>
            <person name="Bensasson D."/>
            <person name="Beynon J.L."/>
            <person name="Chapman J."/>
            <person name="Damasceno C.M."/>
            <person name="Dorrance A.E."/>
            <person name="Dou D."/>
            <person name="Dickerman A.W."/>
            <person name="Dubchak I.L."/>
            <person name="Garbelotto M."/>
            <person name="Gijzen M."/>
            <person name="Gordon S.G."/>
            <person name="Govers F."/>
            <person name="Grunwald N.J."/>
            <person name="Huang W."/>
            <person name="Ivors K.L."/>
            <person name="Jones R.W."/>
            <person name="Kamoun S."/>
            <person name="Krampis K."/>
            <person name="Lamour K.H."/>
            <person name="Lee M.K."/>
            <person name="McDonald W.H."/>
            <person name="Medina M."/>
            <person name="Meijer H.J."/>
            <person name="Nordberg E.K."/>
            <person name="Maclean D.J."/>
            <person name="Ospina-Giraldo M.D."/>
            <person name="Morris P.F."/>
            <person name="Phuntumart V."/>
            <person name="Putnam N.H."/>
            <person name="Rash S."/>
            <person name="Rose J.K."/>
            <person name="Sakihama Y."/>
            <person name="Salamov A.A."/>
            <person name="Savidor A."/>
            <person name="Scheuring C.F."/>
            <person name="Smith B.M."/>
            <person name="Sobral B.W."/>
            <person name="Terry A."/>
            <person name="Torto-Alalibo T.A."/>
            <person name="Win J."/>
            <person name="Xu Z."/>
            <person name="Zhang H."/>
            <person name="Grigoriev I.V."/>
            <person name="Rokhsar D.S."/>
            <person name="Boore J.L."/>
        </authorList>
    </citation>
    <scope>NUCLEOTIDE SEQUENCE [LARGE SCALE GENOMIC DNA]</scope>
    <source>
        <strain evidence="2 3">P6497</strain>
    </source>
</reference>
<feature type="transmembrane region" description="Helical" evidence="1">
    <location>
        <begin position="239"/>
        <end position="258"/>
    </location>
</feature>
<dbReference type="KEGG" id="psoj:PHYSODRAFT_410329"/>
<dbReference type="InParanoid" id="G4ZEW5"/>
<keyword evidence="3" id="KW-1185">Reference proteome</keyword>
<evidence type="ECO:0000313" key="3">
    <source>
        <dbReference type="Proteomes" id="UP000002640"/>
    </source>
</evidence>
<protein>
    <submittedName>
        <fullName evidence="2">Uncharacterized protein</fullName>
    </submittedName>
</protein>
<feature type="transmembrane region" description="Helical" evidence="1">
    <location>
        <begin position="6"/>
        <end position="29"/>
    </location>
</feature>
<evidence type="ECO:0000256" key="1">
    <source>
        <dbReference type="SAM" id="Phobius"/>
    </source>
</evidence>
<feature type="non-terminal residue" evidence="2">
    <location>
        <position position="1"/>
    </location>
</feature>
<dbReference type="RefSeq" id="XP_009526519.1">
    <property type="nucleotide sequence ID" value="XM_009528224.1"/>
</dbReference>
<keyword evidence="1" id="KW-0812">Transmembrane</keyword>
<accession>G4ZEW5</accession>
<evidence type="ECO:0000313" key="2">
    <source>
        <dbReference type="EMBL" id="EGZ17461.1"/>
    </source>
</evidence>
<dbReference type="EMBL" id="JH159154">
    <property type="protein sequence ID" value="EGZ17461.1"/>
    <property type="molecule type" value="Genomic_DNA"/>
</dbReference>
<dbReference type="GeneID" id="20651655"/>
<organism evidence="2 3">
    <name type="scientific">Phytophthora sojae (strain P6497)</name>
    <name type="common">Soybean stem and root rot agent</name>
    <name type="synonym">Phytophthora megasperma f. sp. glycines</name>
    <dbReference type="NCBI Taxonomy" id="1094619"/>
    <lineage>
        <taxon>Eukaryota</taxon>
        <taxon>Sar</taxon>
        <taxon>Stramenopiles</taxon>
        <taxon>Oomycota</taxon>
        <taxon>Peronosporomycetes</taxon>
        <taxon>Peronosporales</taxon>
        <taxon>Peronosporaceae</taxon>
        <taxon>Phytophthora</taxon>
    </lineage>
</organism>
<feature type="non-terminal residue" evidence="2">
    <location>
        <position position="299"/>
    </location>
</feature>
<proteinExistence type="predicted"/>
<keyword evidence="1" id="KW-1133">Transmembrane helix</keyword>
<sequence length="299" mass="34113">DFFDAFYLATFMPKLSWTSLIAVLVIHYVQTALELQDLHQRTQSILTRLHAATGVTTNSTKGDLLATLRELCYSSEPLRPQIRKHIRVYSSIRQGLSPKGRAFLVKLGSRQQPCSSTTYTSNTTQVMPRSPALEMIPDREPPFESSNIMIPHSENDIDRFSRESFKRRHSLNDSSTVLQEALEVLFTSECLVLIEYVEIVIPILYGAYVLGMAHLSSAQYHTEMFGITRENVGGMVSRMFLYGILELVSLILLAVISMRNCGIQILYQLGFVLETQMQFVLSKLMLWIEFTLTYRVVHF</sequence>
<gene>
    <name evidence="2" type="ORF">PHYSODRAFT_410329</name>
</gene>
<keyword evidence="1" id="KW-0472">Membrane</keyword>
<dbReference type="Proteomes" id="UP000002640">
    <property type="component" value="Unassembled WGS sequence"/>
</dbReference>
<name>G4ZEW5_PHYSP</name>